<proteinExistence type="predicted"/>
<name>A0A0A9EP88_ARUDO</name>
<dbReference type="AlphaFoldDB" id="A0A0A9EP88"/>
<evidence type="ECO:0000313" key="1">
    <source>
        <dbReference type="EMBL" id="JAD99650.1"/>
    </source>
</evidence>
<protein>
    <submittedName>
        <fullName evidence="1">Uncharacterized protein</fullName>
    </submittedName>
</protein>
<accession>A0A0A9EP88</accession>
<organism evidence="1">
    <name type="scientific">Arundo donax</name>
    <name type="common">Giant reed</name>
    <name type="synonym">Donax arundinaceus</name>
    <dbReference type="NCBI Taxonomy" id="35708"/>
    <lineage>
        <taxon>Eukaryota</taxon>
        <taxon>Viridiplantae</taxon>
        <taxon>Streptophyta</taxon>
        <taxon>Embryophyta</taxon>
        <taxon>Tracheophyta</taxon>
        <taxon>Spermatophyta</taxon>
        <taxon>Magnoliopsida</taxon>
        <taxon>Liliopsida</taxon>
        <taxon>Poales</taxon>
        <taxon>Poaceae</taxon>
        <taxon>PACMAD clade</taxon>
        <taxon>Arundinoideae</taxon>
        <taxon>Arundineae</taxon>
        <taxon>Arundo</taxon>
    </lineage>
</organism>
<reference evidence="1" key="1">
    <citation type="submission" date="2014-09" db="EMBL/GenBank/DDBJ databases">
        <authorList>
            <person name="Magalhaes I.L.F."/>
            <person name="Oliveira U."/>
            <person name="Santos F.R."/>
            <person name="Vidigal T.H.D.A."/>
            <person name="Brescovit A.D."/>
            <person name="Santos A.J."/>
        </authorList>
    </citation>
    <scope>NUCLEOTIDE SEQUENCE</scope>
    <source>
        <tissue evidence="1">Shoot tissue taken approximately 20 cm above the soil surface</tissue>
    </source>
</reference>
<sequence length="36" mass="4223">MCVDWRKGERMDRQVKQGCNLPPVMMLQNLSLRCVS</sequence>
<reference evidence="1" key="2">
    <citation type="journal article" date="2015" name="Data Brief">
        <title>Shoot transcriptome of the giant reed, Arundo donax.</title>
        <authorList>
            <person name="Barrero R.A."/>
            <person name="Guerrero F.D."/>
            <person name="Moolhuijzen P."/>
            <person name="Goolsby J.A."/>
            <person name="Tidwell J."/>
            <person name="Bellgard S.E."/>
            <person name="Bellgard M.I."/>
        </authorList>
    </citation>
    <scope>NUCLEOTIDE SEQUENCE</scope>
    <source>
        <tissue evidence="1">Shoot tissue taken approximately 20 cm above the soil surface</tissue>
    </source>
</reference>
<dbReference type="EMBL" id="GBRH01198245">
    <property type="protein sequence ID" value="JAD99650.1"/>
    <property type="molecule type" value="Transcribed_RNA"/>
</dbReference>